<dbReference type="RefSeq" id="WP_104535995.1">
    <property type="nucleotide sequence ID" value="NZ_MIGY01000001.1"/>
</dbReference>
<dbReference type="InterPro" id="IPR008554">
    <property type="entry name" value="Glutaredoxin-like"/>
</dbReference>
<sequence length="77" mass="8699">MALILYQRDDCHLCDQAVEVLAQARAGEFSSVFIDGDAALESVYGERVPVVCDADGRELGWPFDRRRLREWLDAGVR</sequence>
<reference evidence="1 2" key="1">
    <citation type="submission" date="2016-08" db="EMBL/GenBank/DDBJ databases">
        <title>Evolution of the type three secretion system and type three effector repertoires in Xanthomonas.</title>
        <authorList>
            <person name="Merda D."/>
            <person name="Briand M."/>
            <person name="Bosis E."/>
            <person name="Rousseau C."/>
            <person name="Portier P."/>
            <person name="Jacques M.-A."/>
            <person name="Fischer-Le Saux M."/>
        </authorList>
    </citation>
    <scope>NUCLEOTIDE SEQUENCE [LARGE SCALE GENOMIC DNA]</scope>
    <source>
        <strain evidence="1 2">CFBP 7645</strain>
    </source>
</reference>
<dbReference type="EMBL" id="MIGY01000001">
    <property type="protein sequence ID" value="PPU09065.1"/>
    <property type="molecule type" value="Genomic_DNA"/>
</dbReference>
<proteinExistence type="predicted"/>
<dbReference type="AlphaFoldDB" id="A0A2S7AGP4"/>
<dbReference type="Gene3D" id="3.40.30.10">
    <property type="entry name" value="Glutaredoxin"/>
    <property type="match status" value="1"/>
</dbReference>
<organism evidence="1 2">
    <name type="scientific">Xanthomonas arboricola</name>
    <dbReference type="NCBI Taxonomy" id="56448"/>
    <lineage>
        <taxon>Bacteria</taxon>
        <taxon>Pseudomonadati</taxon>
        <taxon>Pseudomonadota</taxon>
        <taxon>Gammaproteobacteria</taxon>
        <taxon>Lysobacterales</taxon>
        <taxon>Lysobacteraceae</taxon>
        <taxon>Xanthomonas</taxon>
    </lineage>
</organism>
<evidence type="ECO:0000313" key="1">
    <source>
        <dbReference type="EMBL" id="PPU09065.1"/>
    </source>
</evidence>
<dbReference type="Pfam" id="PF05768">
    <property type="entry name" value="Glrx-like"/>
    <property type="match status" value="1"/>
</dbReference>
<gene>
    <name evidence="1" type="ORF">XarjCFBP7645_01650</name>
</gene>
<dbReference type="Proteomes" id="UP000239204">
    <property type="component" value="Unassembled WGS sequence"/>
</dbReference>
<protein>
    <submittedName>
        <fullName evidence="1">NrdH-redoxin</fullName>
    </submittedName>
</protein>
<comment type="caution">
    <text evidence="1">The sequence shown here is derived from an EMBL/GenBank/DDBJ whole genome shotgun (WGS) entry which is preliminary data.</text>
</comment>
<name>A0A2S7AGP4_9XANT</name>
<dbReference type="SUPFAM" id="SSF52833">
    <property type="entry name" value="Thioredoxin-like"/>
    <property type="match status" value="1"/>
</dbReference>
<accession>A0A2S7AGP4</accession>
<evidence type="ECO:0000313" key="2">
    <source>
        <dbReference type="Proteomes" id="UP000239204"/>
    </source>
</evidence>
<dbReference type="InterPro" id="IPR036249">
    <property type="entry name" value="Thioredoxin-like_sf"/>
</dbReference>